<organism evidence="1 2">
    <name type="scientific">Aliivibrio logei</name>
    <name type="common">Vibrio logei</name>
    <dbReference type="NCBI Taxonomy" id="688"/>
    <lineage>
        <taxon>Bacteria</taxon>
        <taxon>Pseudomonadati</taxon>
        <taxon>Pseudomonadota</taxon>
        <taxon>Gammaproteobacteria</taxon>
        <taxon>Vibrionales</taxon>
        <taxon>Vibrionaceae</taxon>
        <taxon>Aliivibrio</taxon>
    </lineage>
</organism>
<dbReference type="OrthoDB" id="5906376at2"/>
<sequence length="162" mass="18083">MINNEAFYKNKMDWLSSQVDVEFPTPESIKGRDVYLSQSLTEQLTFTPDAGLISDTVTVLQVTEHRLTIRWAMTVASQWENTYDDVLEFLTQVDVSDEYQLFVALDGMKPVAACISQIIDGTMYVSDVVVNGDSINENGFISAVMEQQSSLSGSKFTSCVKL</sequence>
<evidence type="ECO:0000313" key="2">
    <source>
        <dbReference type="Proteomes" id="UP000093523"/>
    </source>
</evidence>
<reference evidence="1 2" key="1">
    <citation type="submission" date="2016-06" db="EMBL/GenBank/DDBJ databases">
        <authorList>
            <person name="Kjaerup R.B."/>
            <person name="Dalgaard T.S."/>
            <person name="Juul-Madsen H.R."/>
        </authorList>
    </citation>
    <scope>NUCLEOTIDE SEQUENCE [LARGE SCALE GENOMIC DNA]</scope>
    <source>
        <strain evidence="1 2">1S159</strain>
    </source>
</reference>
<evidence type="ECO:0000313" key="1">
    <source>
        <dbReference type="EMBL" id="OCH17172.1"/>
    </source>
</evidence>
<accession>A0A1B9NTY7</accession>
<comment type="caution">
    <text evidence="1">The sequence shown here is derived from an EMBL/GenBank/DDBJ whole genome shotgun (WGS) entry which is preliminary data.</text>
</comment>
<name>A0A1B9NTY7_ALILO</name>
<protein>
    <recommendedName>
        <fullName evidence="3">Flavodoxin</fullName>
    </recommendedName>
</protein>
<dbReference type="EMBL" id="MAJU01000031">
    <property type="protein sequence ID" value="OCH17172.1"/>
    <property type="molecule type" value="Genomic_DNA"/>
</dbReference>
<dbReference type="Proteomes" id="UP000093523">
    <property type="component" value="Unassembled WGS sequence"/>
</dbReference>
<dbReference type="RefSeq" id="WP_012551912.1">
    <property type="nucleotide sequence ID" value="NZ_CAWMPN010000031.1"/>
</dbReference>
<gene>
    <name evidence="1" type="ORF">A6E04_20175</name>
</gene>
<evidence type="ECO:0008006" key="3">
    <source>
        <dbReference type="Google" id="ProtNLM"/>
    </source>
</evidence>
<dbReference type="STRING" id="688.A6E04_20175"/>
<dbReference type="AlphaFoldDB" id="A0A1B9NTY7"/>
<proteinExistence type="predicted"/>